<dbReference type="EMBL" id="SNYW01000008">
    <property type="protein sequence ID" value="TDQ82199.1"/>
    <property type="molecule type" value="Genomic_DNA"/>
</dbReference>
<protein>
    <submittedName>
        <fullName evidence="3">TPR repeat protein</fullName>
    </submittedName>
</protein>
<dbReference type="SUPFAM" id="SSF81901">
    <property type="entry name" value="HCP-like"/>
    <property type="match status" value="2"/>
</dbReference>
<feature type="signal peptide" evidence="2">
    <location>
        <begin position="1"/>
        <end position="20"/>
    </location>
</feature>
<dbReference type="Gene3D" id="1.25.40.10">
    <property type="entry name" value="Tetratricopeptide repeat domain"/>
    <property type="match status" value="2"/>
</dbReference>
<feature type="chain" id="PRO_5020685250" evidence="2">
    <location>
        <begin position="21"/>
        <end position="502"/>
    </location>
</feature>
<evidence type="ECO:0000313" key="3">
    <source>
        <dbReference type="EMBL" id="TDQ82199.1"/>
    </source>
</evidence>
<keyword evidence="2" id="KW-0732">Signal</keyword>
<dbReference type="RefSeq" id="WP_133613498.1">
    <property type="nucleotide sequence ID" value="NZ_SNYW01000008.1"/>
</dbReference>
<comment type="caution">
    <text evidence="3">The sequence shown here is derived from an EMBL/GenBank/DDBJ whole genome shotgun (WGS) entry which is preliminary data.</text>
</comment>
<dbReference type="InterPro" id="IPR006597">
    <property type="entry name" value="Sel1-like"/>
</dbReference>
<dbReference type="SMART" id="SM00671">
    <property type="entry name" value="SEL1"/>
    <property type="match status" value="6"/>
</dbReference>
<dbReference type="OrthoDB" id="112232at2"/>
<dbReference type="AlphaFoldDB" id="A0A4R6WMG8"/>
<evidence type="ECO:0000313" key="4">
    <source>
        <dbReference type="Proteomes" id="UP000295783"/>
    </source>
</evidence>
<reference evidence="3 4" key="1">
    <citation type="submission" date="2019-03" db="EMBL/GenBank/DDBJ databases">
        <title>Genomic Encyclopedia of Type Strains, Phase III (KMG-III): the genomes of soil and plant-associated and newly described type strains.</title>
        <authorList>
            <person name="Whitman W."/>
        </authorList>
    </citation>
    <scope>NUCLEOTIDE SEQUENCE [LARGE SCALE GENOMIC DNA]</scope>
    <source>
        <strain evidence="3 4">CGMCC 1.7660</strain>
    </source>
</reference>
<dbReference type="InterPro" id="IPR052945">
    <property type="entry name" value="Mitotic_Regulator"/>
</dbReference>
<dbReference type="InterPro" id="IPR011990">
    <property type="entry name" value="TPR-like_helical_dom_sf"/>
</dbReference>
<dbReference type="Pfam" id="PF08238">
    <property type="entry name" value="Sel1"/>
    <property type="match status" value="6"/>
</dbReference>
<dbReference type="Proteomes" id="UP000295783">
    <property type="component" value="Unassembled WGS sequence"/>
</dbReference>
<accession>A0A4R6WMG8</accession>
<dbReference type="PANTHER" id="PTHR43628:SF1">
    <property type="entry name" value="CHITIN SYNTHASE REGULATORY FACTOR 2-RELATED"/>
    <property type="match status" value="1"/>
</dbReference>
<evidence type="ECO:0000256" key="2">
    <source>
        <dbReference type="SAM" id="SignalP"/>
    </source>
</evidence>
<organism evidence="3 4">
    <name type="scientific">Dongia mobilis</name>
    <dbReference type="NCBI Taxonomy" id="578943"/>
    <lineage>
        <taxon>Bacteria</taxon>
        <taxon>Pseudomonadati</taxon>
        <taxon>Pseudomonadota</taxon>
        <taxon>Alphaproteobacteria</taxon>
        <taxon>Rhodospirillales</taxon>
        <taxon>Dongiaceae</taxon>
        <taxon>Dongia</taxon>
    </lineage>
</organism>
<feature type="compositionally biased region" description="Low complexity" evidence="1">
    <location>
        <begin position="444"/>
        <end position="463"/>
    </location>
</feature>
<keyword evidence="4" id="KW-1185">Reference proteome</keyword>
<dbReference type="PANTHER" id="PTHR43628">
    <property type="entry name" value="ACTIVATOR OF C KINASE PROTEIN 1-RELATED"/>
    <property type="match status" value="1"/>
</dbReference>
<feature type="region of interest" description="Disordered" evidence="1">
    <location>
        <begin position="444"/>
        <end position="502"/>
    </location>
</feature>
<sequence length="502" mass="51561">MRLLLLATAALLLATPVLQATPARADYKMAEEKLQAGDVAGAMPLLAEEAKLGNPVAAFNLAKIYEDGSGGVQDFTQAATYYKIAAEIDTAPRYNGAALGPQGSELIAAAQKYGQFALGRLYETGQGVPRDPREAVFWYTRAADLGLQQAMLKLAVIYQEGLPGTDGDAGIAADAAKAVPWLEQAAGLGNVAAMNELGRAYLAGDGVLANARIAAEWFQKASDAGSLTADYSLGSIYRVGFAGQPDFIRAVRHFERAANGKESASMVALGDLYANGQGVPLDKVQALTWYKLAALYGQPEGGKRGEMLAAGMTPEEQAQAKRRAETWMPSGDAQQPVATAQPNAGGVPLHTGAEIVPPDGGMAPATAPGIATPTPGVATPAPAMPDIVAPDSNLAAPDMAAPPVAEPTPPAPLPASTPTALEWVAPVVEAPAVQAPAAQSPAVQAPAAQTQAPAVPAAPAAEPLLDNQPFDPFAQDPFNLQQLTPQLPGGAPTGAKPYIPPP</sequence>
<gene>
    <name evidence="3" type="ORF">A8950_2021</name>
</gene>
<proteinExistence type="predicted"/>
<name>A0A4R6WMG8_9PROT</name>
<evidence type="ECO:0000256" key="1">
    <source>
        <dbReference type="SAM" id="MobiDB-lite"/>
    </source>
</evidence>